<name>A0A0A9AI28_ARUDO</name>
<sequence>MPLSMRMTFEVRPTRLVGMKMIKWQGVNPTRRNSANVKHEKRHL</sequence>
<dbReference type="AlphaFoldDB" id="A0A0A9AI28"/>
<evidence type="ECO:0000313" key="1">
    <source>
        <dbReference type="EMBL" id="JAD46747.1"/>
    </source>
</evidence>
<organism evidence="1">
    <name type="scientific">Arundo donax</name>
    <name type="common">Giant reed</name>
    <name type="synonym">Donax arundinaceus</name>
    <dbReference type="NCBI Taxonomy" id="35708"/>
    <lineage>
        <taxon>Eukaryota</taxon>
        <taxon>Viridiplantae</taxon>
        <taxon>Streptophyta</taxon>
        <taxon>Embryophyta</taxon>
        <taxon>Tracheophyta</taxon>
        <taxon>Spermatophyta</taxon>
        <taxon>Magnoliopsida</taxon>
        <taxon>Liliopsida</taxon>
        <taxon>Poales</taxon>
        <taxon>Poaceae</taxon>
        <taxon>PACMAD clade</taxon>
        <taxon>Arundinoideae</taxon>
        <taxon>Arundineae</taxon>
        <taxon>Arundo</taxon>
    </lineage>
</organism>
<accession>A0A0A9AI28</accession>
<proteinExistence type="predicted"/>
<protein>
    <submittedName>
        <fullName evidence="1">Uncharacterized protein</fullName>
    </submittedName>
</protein>
<reference evidence="1" key="2">
    <citation type="journal article" date="2015" name="Data Brief">
        <title>Shoot transcriptome of the giant reed, Arundo donax.</title>
        <authorList>
            <person name="Barrero R.A."/>
            <person name="Guerrero F.D."/>
            <person name="Moolhuijzen P."/>
            <person name="Goolsby J.A."/>
            <person name="Tidwell J."/>
            <person name="Bellgard S.E."/>
            <person name="Bellgard M.I."/>
        </authorList>
    </citation>
    <scope>NUCLEOTIDE SEQUENCE</scope>
    <source>
        <tissue evidence="1">Shoot tissue taken approximately 20 cm above the soil surface</tissue>
    </source>
</reference>
<dbReference type="EMBL" id="GBRH01251148">
    <property type="protein sequence ID" value="JAD46747.1"/>
    <property type="molecule type" value="Transcribed_RNA"/>
</dbReference>
<reference evidence="1" key="1">
    <citation type="submission" date="2014-09" db="EMBL/GenBank/DDBJ databases">
        <authorList>
            <person name="Magalhaes I.L.F."/>
            <person name="Oliveira U."/>
            <person name="Santos F.R."/>
            <person name="Vidigal T.H.D.A."/>
            <person name="Brescovit A.D."/>
            <person name="Santos A.J."/>
        </authorList>
    </citation>
    <scope>NUCLEOTIDE SEQUENCE</scope>
    <source>
        <tissue evidence="1">Shoot tissue taken approximately 20 cm above the soil surface</tissue>
    </source>
</reference>